<proteinExistence type="predicted"/>
<reference evidence="2" key="1">
    <citation type="submission" date="2023-10" db="EMBL/GenBank/DDBJ databases">
        <authorList>
            <person name="Noh H."/>
        </authorList>
    </citation>
    <scope>NUCLEOTIDE SEQUENCE</scope>
    <source>
        <strain evidence="2">DUCC4014</strain>
    </source>
</reference>
<protein>
    <submittedName>
        <fullName evidence="2">Uncharacterized protein</fullName>
    </submittedName>
</protein>
<feature type="region of interest" description="Disordered" evidence="1">
    <location>
        <begin position="267"/>
        <end position="379"/>
    </location>
</feature>
<dbReference type="RefSeq" id="XP_062623414.1">
    <property type="nucleotide sequence ID" value="XM_062767430.1"/>
</dbReference>
<evidence type="ECO:0000313" key="2">
    <source>
        <dbReference type="EMBL" id="WOO77382.1"/>
    </source>
</evidence>
<sequence length="379" mass="41398">MDGFQILEACDRGPRCLGPTRFADHNGVVFDFGNVEPIMSYRWMGTALPTPSAVRDISVFDFTVADVASTLPPVNEDSLRHYATRCGLVYGSLAAFESKARDRRTRKYEIAAAVVTGGTTTMANIPDINGVPVGPILEPVATGLRGVLNHVFRRKQTNHAAGVSYVAYRFRQDVIQEANQGLMAAYVDQRHVTLGDDGIPLSAFSPSQLVYFKQTAWQVFQAIMNEEGCMIDYQFLEDPLQKIPELPAPHSPNTKLFPPRISTDVEHFPHAYGFPPIPSRPERRGPPAGELDPAASSSDAETVPHPDQTYVPSPDGSHRPESTAIRPDASSSRDATQPTTNPMVPEEAGVRDDDDASSYHTAEGVDDSESGWWNTAVGM</sequence>
<dbReference type="EMBL" id="CP086714">
    <property type="protein sequence ID" value="WOO77382.1"/>
    <property type="molecule type" value="Genomic_DNA"/>
</dbReference>
<name>A0AAF1BFF3_9TREE</name>
<dbReference type="GeneID" id="87804222"/>
<dbReference type="Proteomes" id="UP000827549">
    <property type="component" value="Chromosome 1"/>
</dbReference>
<feature type="compositionally biased region" description="Polar residues" evidence="1">
    <location>
        <begin position="329"/>
        <end position="342"/>
    </location>
</feature>
<dbReference type="AlphaFoldDB" id="A0AAF1BFF3"/>
<evidence type="ECO:0000256" key="1">
    <source>
        <dbReference type="SAM" id="MobiDB-lite"/>
    </source>
</evidence>
<accession>A0AAF1BFF3</accession>
<organism evidence="2 3">
    <name type="scientific">Vanrija pseudolonga</name>
    <dbReference type="NCBI Taxonomy" id="143232"/>
    <lineage>
        <taxon>Eukaryota</taxon>
        <taxon>Fungi</taxon>
        <taxon>Dikarya</taxon>
        <taxon>Basidiomycota</taxon>
        <taxon>Agaricomycotina</taxon>
        <taxon>Tremellomycetes</taxon>
        <taxon>Trichosporonales</taxon>
        <taxon>Trichosporonaceae</taxon>
        <taxon>Vanrija</taxon>
    </lineage>
</organism>
<keyword evidence="3" id="KW-1185">Reference proteome</keyword>
<gene>
    <name evidence="2" type="ORF">LOC62_01G000964</name>
</gene>
<evidence type="ECO:0000313" key="3">
    <source>
        <dbReference type="Proteomes" id="UP000827549"/>
    </source>
</evidence>